<dbReference type="FunFam" id="3.90.1490.10:FF:000001">
    <property type="entry name" value="Diphthine--ammonia ligase"/>
    <property type="match status" value="1"/>
</dbReference>
<dbReference type="InterPro" id="IPR014729">
    <property type="entry name" value="Rossmann-like_a/b/a_fold"/>
</dbReference>
<sequence length="680" mass="76742">MKVVALISGGKDSCFNMMQCIAAGHEVVALANLEPSSRTEIDSYMYQSVGHEAIELIAKSMQLPLYRKQTAGTSHHRDINYVPTENDEVEDLYDLLESVKNELKIEAVSVGAILSDYQRVRVENVCRRLELVPLAYLWRRDQNELLQEMIKCQIDAIIIKVAALGLEPSRHLGRSLRLVEPHLQSMHEKYGLNVCGEGGEYETLVLDCPLYSSRLVIEESEVILHSDDPIAPVGYLKLNKLKLETKLPQVDLYNRLVDVPLKDSDGYITDQGEEASEFIVEDAEEAYEIELLNNTHNEEILVTLQFNQPLTCAKSNNGWLWIGGITGNSEDCHKAILEALEKLKSTLTANNQELKDVCSICMYISDMSKFEELNKLYIEVLNHVNPPSRACIQVPLPKHCPIILEAISWASTADATGDSLIDRHTLHVQSLSHWAPANIGPYSQAVRIGELIYVSGQIGLVPGSMELVKGGIKCQCQLALRHISRILNVMDSNINLRDVVQAICFVTDIKLIVKARKSWEAKTNNAIVDYIVVSSLPRDALVEWHVWAHRHNNTFEYEETGKCIDDWSVSIYRRWNYENNIAAIVCHLDHSKEPDSPITIEICTAAFEYLMEKLQGHQTDKSSIVSLKIFCNVQKRIPLDSITEILNEFKKSVMLVYTLVPVVNLYNENAYLSVCGIRIQ</sequence>
<evidence type="ECO:0000256" key="1">
    <source>
        <dbReference type="ARBA" id="ARBA00005156"/>
    </source>
</evidence>
<dbReference type="Pfam" id="PF01042">
    <property type="entry name" value="Ribonuc_L-PSP"/>
    <property type="match status" value="2"/>
</dbReference>
<dbReference type="AlphaFoldDB" id="A0A8K0G0N7"/>
<dbReference type="FunFam" id="3.30.1330.40:FF:000012">
    <property type="entry name" value="diphthine--ammonia ligase isoform X1"/>
    <property type="match status" value="1"/>
</dbReference>
<organism evidence="14 15">
    <name type="scientific">Ignelater luminosus</name>
    <name type="common">Cucubano</name>
    <name type="synonym">Pyrophorus luminosus</name>
    <dbReference type="NCBI Taxonomy" id="2038154"/>
    <lineage>
        <taxon>Eukaryota</taxon>
        <taxon>Metazoa</taxon>
        <taxon>Ecdysozoa</taxon>
        <taxon>Arthropoda</taxon>
        <taxon>Hexapoda</taxon>
        <taxon>Insecta</taxon>
        <taxon>Pterygota</taxon>
        <taxon>Neoptera</taxon>
        <taxon>Endopterygota</taxon>
        <taxon>Coleoptera</taxon>
        <taxon>Polyphaga</taxon>
        <taxon>Elateriformia</taxon>
        <taxon>Elateroidea</taxon>
        <taxon>Elateridae</taxon>
        <taxon>Agrypninae</taxon>
        <taxon>Pyrophorini</taxon>
        <taxon>Ignelater</taxon>
    </lineage>
</organism>
<proteinExistence type="inferred from homology"/>
<reference evidence="14" key="1">
    <citation type="submission" date="2019-08" db="EMBL/GenBank/DDBJ databases">
        <title>The genome of the North American firefly Photinus pyralis.</title>
        <authorList>
            <consortium name="Photinus pyralis genome working group"/>
            <person name="Fallon T.R."/>
            <person name="Sander Lower S.E."/>
            <person name="Weng J.-K."/>
        </authorList>
    </citation>
    <scope>NUCLEOTIDE SEQUENCE</scope>
    <source>
        <strain evidence="14">TRF0915ILg1</strain>
        <tissue evidence="14">Whole body</tissue>
    </source>
</reference>
<dbReference type="SUPFAM" id="SSF52402">
    <property type="entry name" value="Adenine nucleotide alpha hydrolases-like"/>
    <property type="match status" value="1"/>
</dbReference>
<dbReference type="EMBL" id="VTPC01090731">
    <property type="protein sequence ID" value="KAF2881503.1"/>
    <property type="molecule type" value="Genomic_DNA"/>
</dbReference>
<keyword evidence="15" id="KW-1185">Reference proteome</keyword>
<comment type="pathway">
    <text evidence="1">Protein modification; peptidyl-diphthamide biosynthesis.</text>
</comment>
<evidence type="ECO:0000313" key="14">
    <source>
        <dbReference type="EMBL" id="KAF2881503.1"/>
    </source>
</evidence>
<dbReference type="GO" id="GO:0017183">
    <property type="term" value="P:protein histidyl modification to diphthamide"/>
    <property type="evidence" value="ECO:0007669"/>
    <property type="project" value="UniProtKB-UniPathway"/>
</dbReference>
<dbReference type="UniPathway" id="UPA00559"/>
<keyword evidence="7" id="KW-0067">ATP-binding</keyword>
<evidence type="ECO:0000256" key="9">
    <source>
        <dbReference type="ARBA" id="ARBA00031202"/>
    </source>
</evidence>
<dbReference type="Gene3D" id="3.90.1490.10">
    <property type="entry name" value="putative n-type atp pyrophosphatase, domain 2"/>
    <property type="match status" value="1"/>
</dbReference>
<evidence type="ECO:0000256" key="7">
    <source>
        <dbReference type="ARBA" id="ARBA00022840"/>
    </source>
</evidence>
<dbReference type="PANTHER" id="PTHR12196">
    <property type="entry name" value="DOMAIN OF UNKNOWN FUNCTION 71 DUF71 -CONTAINING PROTEIN"/>
    <property type="match status" value="1"/>
</dbReference>
<gene>
    <name evidence="14" type="ORF">ILUMI_24660</name>
</gene>
<comment type="similarity">
    <text evidence="2">Belongs to the Diphthine--ammonia ligase family.</text>
</comment>
<dbReference type="PANTHER" id="PTHR12196:SF2">
    <property type="entry name" value="DIPHTHINE--AMMONIA LIGASE"/>
    <property type="match status" value="1"/>
</dbReference>
<dbReference type="SUPFAM" id="SSF55298">
    <property type="entry name" value="YjgF-like"/>
    <property type="match status" value="2"/>
</dbReference>
<evidence type="ECO:0000256" key="8">
    <source>
        <dbReference type="ARBA" id="ARBA00029814"/>
    </source>
</evidence>
<dbReference type="CDD" id="cd06156">
    <property type="entry name" value="eu_AANH_C_2"/>
    <property type="match status" value="1"/>
</dbReference>
<accession>A0A8K0G0N7</accession>
<dbReference type="OrthoDB" id="686384at2759"/>
<dbReference type="FunFam" id="3.40.50.620:FF:000069">
    <property type="entry name" value="diphthine--ammonia ligase"/>
    <property type="match status" value="1"/>
</dbReference>
<keyword evidence="5" id="KW-0436">Ligase</keyword>
<dbReference type="CDD" id="cd01994">
    <property type="entry name" value="AANH_PF0828-like"/>
    <property type="match status" value="1"/>
</dbReference>
<dbReference type="InterPro" id="IPR030662">
    <property type="entry name" value="DPH6/MJ0570"/>
</dbReference>
<evidence type="ECO:0000313" key="15">
    <source>
        <dbReference type="Proteomes" id="UP000801492"/>
    </source>
</evidence>
<dbReference type="Gene3D" id="3.40.50.620">
    <property type="entry name" value="HUPs"/>
    <property type="match status" value="1"/>
</dbReference>
<protein>
    <recommendedName>
        <fullName evidence="4">Diphthine--ammonia ligase</fullName>
        <ecNumber evidence="3">6.3.1.14</ecNumber>
    </recommendedName>
    <alternativeName>
        <fullName evidence="9">ATP-binding domain-containing protein 4</fullName>
    </alternativeName>
    <alternativeName>
        <fullName evidence="8">Diphthamide synthase</fullName>
    </alternativeName>
    <alternativeName>
        <fullName evidence="10">Diphthamide synthetase</fullName>
    </alternativeName>
    <alternativeName>
        <fullName evidence="11">Protein DPH6 homolog</fullName>
    </alternativeName>
</protein>
<comment type="caution">
    <text evidence="14">The sequence shown here is derived from an EMBL/GenBank/DDBJ whole genome shotgun (WGS) entry which is preliminary data.</text>
</comment>
<dbReference type="InterPro" id="IPR006175">
    <property type="entry name" value="YjgF/YER057c/UK114"/>
</dbReference>
<evidence type="ECO:0000256" key="3">
    <source>
        <dbReference type="ARBA" id="ARBA00012089"/>
    </source>
</evidence>
<dbReference type="EC" id="6.3.1.14" evidence="3"/>
<dbReference type="InterPro" id="IPR002761">
    <property type="entry name" value="Diphthami_syn_dom"/>
</dbReference>
<dbReference type="Gene3D" id="3.30.1330.40">
    <property type="entry name" value="RutC-like"/>
    <property type="match status" value="2"/>
</dbReference>
<dbReference type="GO" id="GO:0017178">
    <property type="term" value="F:diphthine-ammonia ligase activity"/>
    <property type="evidence" value="ECO:0007669"/>
    <property type="project" value="UniProtKB-EC"/>
</dbReference>
<dbReference type="InterPro" id="IPR035959">
    <property type="entry name" value="RutC-like_sf"/>
</dbReference>
<evidence type="ECO:0000259" key="13">
    <source>
        <dbReference type="Pfam" id="PF01902"/>
    </source>
</evidence>
<dbReference type="NCBIfam" id="TIGR00290">
    <property type="entry name" value="MJ0570_dom"/>
    <property type="match status" value="1"/>
</dbReference>
<name>A0A8K0G0N7_IGNLU</name>
<evidence type="ECO:0000256" key="6">
    <source>
        <dbReference type="ARBA" id="ARBA00022741"/>
    </source>
</evidence>
<dbReference type="Proteomes" id="UP000801492">
    <property type="component" value="Unassembled WGS sequence"/>
</dbReference>
<evidence type="ECO:0000256" key="2">
    <source>
        <dbReference type="ARBA" id="ARBA00008496"/>
    </source>
</evidence>
<evidence type="ECO:0000256" key="10">
    <source>
        <dbReference type="ARBA" id="ARBA00031552"/>
    </source>
</evidence>
<dbReference type="FunFam" id="3.30.1330.40:FF:000010">
    <property type="entry name" value="Diphthine--ammonia ligase"/>
    <property type="match status" value="1"/>
</dbReference>
<keyword evidence="6" id="KW-0547">Nucleotide-binding</keyword>
<evidence type="ECO:0000256" key="5">
    <source>
        <dbReference type="ARBA" id="ARBA00022598"/>
    </source>
</evidence>
<evidence type="ECO:0000256" key="12">
    <source>
        <dbReference type="ARBA" id="ARBA00048108"/>
    </source>
</evidence>
<evidence type="ECO:0000256" key="4">
    <source>
        <dbReference type="ARBA" id="ARBA00018426"/>
    </source>
</evidence>
<dbReference type="Pfam" id="PF01902">
    <property type="entry name" value="Diphthami_syn_2"/>
    <property type="match status" value="1"/>
</dbReference>
<comment type="catalytic activity">
    <reaction evidence="12">
        <text>diphthine-[translation elongation factor 2] + NH4(+) + ATP = diphthamide-[translation elongation factor 2] + AMP + diphosphate + H(+)</text>
        <dbReference type="Rhea" id="RHEA:19753"/>
        <dbReference type="Rhea" id="RHEA-COMP:10172"/>
        <dbReference type="Rhea" id="RHEA-COMP:10174"/>
        <dbReference type="ChEBI" id="CHEBI:15378"/>
        <dbReference type="ChEBI" id="CHEBI:16692"/>
        <dbReference type="ChEBI" id="CHEBI:28938"/>
        <dbReference type="ChEBI" id="CHEBI:30616"/>
        <dbReference type="ChEBI" id="CHEBI:33019"/>
        <dbReference type="ChEBI" id="CHEBI:82696"/>
        <dbReference type="ChEBI" id="CHEBI:456215"/>
        <dbReference type="EC" id="6.3.1.14"/>
    </reaction>
</comment>
<evidence type="ECO:0000256" key="11">
    <source>
        <dbReference type="ARBA" id="ARBA00032849"/>
    </source>
</evidence>
<feature type="domain" description="Diphthamide synthase" evidence="13">
    <location>
        <begin position="1"/>
        <end position="227"/>
    </location>
</feature>
<dbReference type="GO" id="GO:0005524">
    <property type="term" value="F:ATP binding"/>
    <property type="evidence" value="ECO:0007669"/>
    <property type="project" value="UniProtKB-KW"/>
</dbReference>